<sequence length="106" mass="11438">MAREASRKGDAEGRAYWIDRADKVSAMIDALADLAAPAYRTGVAYAWKGGECPVAPDARVVLRYRLPRDHAHAIAPRIAMLASAVNWAVPLFASFEVLPSVSEAEA</sequence>
<gene>
    <name evidence="1" type="ORF">QWZ10_25155</name>
</gene>
<dbReference type="EMBL" id="JAUFRC010000004">
    <property type="protein sequence ID" value="MDN3714265.1"/>
    <property type="molecule type" value="Genomic_DNA"/>
</dbReference>
<evidence type="ECO:0000313" key="2">
    <source>
        <dbReference type="Proteomes" id="UP001243846"/>
    </source>
</evidence>
<accession>A0ABT8DH16</accession>
<dbReference type="Proteomes" id="UP001243846">
    <property type="component" value="Unassembled WGS sequence"/>
</dbReference>
<comment type="caution">
    <text evidence="1">The sequence shown here is derived from an EMBL/GenBank/DDBJ whole genome shotgun (WGS) entry which is preliminary data.</text>
</comment>
<keyword evidence="2" id="KW-1185">Reference proteome</keyword>
<name>A0ABT8DH16_9RHOB</name>
<proteinExistence type="predicted"/>
<evidence type="ECO:0000313" key="1">
    <source>
        <dbReference type="EMBL" id="MDN3714265.1"/>
    </source>
</evidence>
<organism evidence="1 2">
    <name type="scientific">Paracoccus cavernae</name>
    <dbReference type="NCBI Taxonomy" id="1571207"/>
    <lineage>
        <taxon>Bacteria</taxon>
        <taxon>Pseudomonadati</taxon>
        <taxon>Pseudomonadota</taxon>
        <taxon>Alphaproteobacteria</taxon>
        <taxon>Rhodobacterales</taxon>
        <taxon>Paracoccaceae</taxon>
        <taxon>Paracoccus</taxon>
    </lineage>
</organism>
<protein>
    <submittedName>
        <fullName evidence="1">Uncharacterized protein</fullName>
    </submittedName>
</protein>
<dbReference type="RefSeq" id="WP_377731734.1">
    <property type="nucleotide sequence ID" value="NZ_JBHSVP010000004.1"/>
</dbReference>
<reference evidence="2" key="1">
    <citation type="journal article" date="2019" name="Int. J. Syst. Evol. Microbiol.">
        <title>The Global Catalogue of Microorganisms (GCM) 10K type strain sequencing project: providing services to taxonomists for standard genome sequencing and annotation.</title>
        <authorList>
            <consortium name="The Broad Institute Genomics Platform"/>
            <consortium name="The Broad Institute Genome Sequencing Center for Infectious Disease"/>
            <person name="Wu L."/>
            <person name="Ma J."/>
        </authorList>
    </citation>
    <scope>NUCLEOTIDE SEQUENCE [LARGE SCALE GENOMIC DNA]</scope>
    <source>
        <strain evidence="2">CECT 8482</strain>
    </source>
</reference>